<dbReference type="OrthoDB" id="135231at2"/>
<evidence type="ECO:0000313" key="2">
    <source>
        <dbReference type="EMBL" id="TWO71213.1"/>
    </source>
</evidence>
<evidence type="ECO:0000313" key="3">
    <source>
        <dbReference type="Proteomes" id="UP000318199"/>
    </source>
</evidence>
<comment type="caution">
    <text evidence="2">The sequence shown here is derived from an EMBL/GenBank/DDBJ whole genome shotgun (WGS) entry which is preliminary data.</text>
</comment>
<keyword evidence="2" id="KW-0378">Hydrolase</keyword>
<dbReference type="AlphaFoldDB" id="A0A562ZRP5"/>
<dbReference type="RefSeq" id="WP_145892830.1">
    <property type="nucleotide sequence ID" value="NZ_VOBQ01000008.1"/>
</dbReference>
<dbReference type="Pfam" id="PF00561">
    <property type="entry name" value="Abhydrolase_1"/>
    <property type="match status" value="1"/>
</dbReference>
<proteinExistence type="predicted"/>
<gene>
    <name evidence="2" type="ORF">FN976_09755</name>
</gene>
<name>A0A562ZRP5_9BURK</name>
<evidence type="ECO:0000259" key="1">
    <source>
        <dbReference type="Pfam" id="PF00561"/>
    </source>
</evidence>
<dbReference type="Gene3D" id="3.40.50.1820">
    <property type="entry name" value="alpha/beta hydrolase"/>
    <property type="match status" value="1"/>
</dbReference>
<reference evidence="2 3" key="1">
    <citation type="submission" date="2019-07" db="EMBL/GenBank/DDBJ databases">
        <title>Caenimonas sedimenti sp. nov., isolated from activated sludge.</title>
        <authorList>
            <person name="Xu J."/>
        </authorList>
    </citation>
    <scope>NUCLEOTIDE SEQUENCE [LARGE SCALE GENOMIC DNA]</scope>
    <source>
        <strain evidence="2 3">HX-9-20</strain>
    </source>
</reference>
<dbReference type="InterPro" id="IPR029058">
    <property type="entry name" value="AB_hydrolase_fold"/>
</dbReference>
<dbReference type="PANTHER" id="PTHR43689:SF8">
    <property type="entry name" value="ALPHA_BETA-HYDROLASES SUPERFAMILY PROTEIN"/>
    <property type="match status" value="1"/>
</dbReference>
<keyword evidence="3" id="KW-1185">Reference proteome</keyword>
<accession>A0A562ZRP5</accession>
<feature type="domain" description="AB hydrolase-1" evidence="1">
    <location>
        <begin position="26"/>
        <end position="158"/>
    </location>
</feature>
<dbReference type="EMBL" id="VOBQ01000008">
    <property type="protein sequence ID" value="TWO71213.1"/>
    <property type="molecule type" value="Genomic_DNA"/>
</dbReference>
<dbReference type="InterPro" id="IPR000073">
    <property type="entry name" value="AB_hydrolase_1"/>
</dbReference>
<dbReference type="GO" id="GO:0016787">
    <property type="term" value="F:hydrolase activity"/>
    <property type="evidence" value="ECO:0007669"/>
    <property type="project" value="UniProtKB-KW"/>
</dbReference>
<dbReference type="SUPFAM" id="SSF53474">
    <property type="entry name" value="alpha/beta-Hydrolases"/>
    <property type="match status" value="1"/>
</dbReference>
<dbReference type="Proteomes" id="UP000318199">
    <property type="component" value="Unassembled WGS sequence"/>
</dbReference>
<dbReference type="PANTHER" id="PTHR43689">
    <property type="entry name" value="HYDROLASE"/>
    <property type="match status" value="1"/>
</dbReference>
<protein>
    <submittedName>
        <fullName evidence="2">Alpha/beta hydrolase</fullName>
    </submittedName>
</protein>
<sequence>MQQHDVVAGGHRLSAWTWGRIDSTRPVIVMLHGGLDCTSTWRDLPQVIADTTQLPVLSYDRWGYGGSDALTGRRERSYRFEESGPVFGDLLRHFGIARAVLFGHSDGGAMSLLAAAAHPEAVRAVCACSPTIALDLHMVRGMAGARQAFEQGGLRDRLMRHHGDKTDAMFWGWHAPWSTEDAIHWSMAEQMAQVRCPVAALFGQADDYGWRPSASALVNHGTMPLEVTALPGVGHDPQHRARDVVLAALQRIIRMASGAG</sequence>
<organism evidence="2 3">
    <name type="scientific">Caenimonas sedimenti</name>
    <dbReference type="NCBI Taxonomy" id="2596921"/>
    <lineage>
        <taxon>Bacteria</taxon>
        <taxon>Pseudomonadati</taxon>
        <taxon>Pseudomonadota</taxon>
        <taxon>Betaproteobacteria</taxon>
        <taxon>Burkholderiales</taxon>
        <taxon>Comamonadaceae</taxon>
        <taxon>Caenimonas</taxon>
    </lineage>
</organism>